<feature type="domain" description="HMG box" evidence="7">
    <location>
        <begin position="391"/>
        <end position="459"/>
    </location>
</feature>
<feature type="DNA-binding region" description="HMG box" evidence="5">
    <location>
        <begin position="248"/>
        <end position="370"/>
    </location>
</feature>
<dbReference type="EMBL" id="JACSDY010000001">
    <property type="protein sequence ID" value="KAF7438190.1"/>
    <property type="molecule type" value="Genomic_DNA"/>
</dbReference>
<feature type="region of interest" description="Disordered" evidence="6">
    <location>
        <begin position="117"/>
        <end position="174"/>
    </location>
</feature>
<comment type="caution">
    <text evidence="8">The sequence shown here is derived from an EMBL/GenBank/DDBJ whole genome shotgun (WGS) entry which is preliminary data.</text>
</comment>
<dbReference type="Pfam" id="PF00505">
    <property type="entry name" value="HMG_box"/>
    <property type="match status" value="2"/>
</dbReference>
<evidence type="ECO:0000313" key="9">
    <source>
        <dbReference type="Proteomes" id="UP000600918"/>
    </source>
</evidence>
<feature type="compositionally biased region" description="Low complexity" evidence="6">
    <location>
        <begin position="121"/>
        <end position="137"/>
    </location>
</feature>
<dbReference type="CDD" id="cd01390">
    <property type="entry name" value="HMG-box_NHP6-like"/>
    <property type="match status" value="1"/>
</dbReference>
<dbReference type="InterPro" id="IPR009071">
    <property type="entry name" value="HMG_box_dom"/>
</dbReference>
<feature type="domain" description="HMG box" evidence="7">
    <location>
        <begin position="248"/>
        <end position="370"/>
    </location>
</feature>
<dbReference type="AlphaFoldDB" id="A0A834PEJ2"/>
<feature type="region of interest" description="Disordered" evidence="6">
    <location>
        <begin position="1"/>
        <end position="98"/>
    </location>
</feature>
<dbReference type="Pfam" id="PF09011">
    <property type="entry name" value="HMG_box_2"/>
    <property type="match status" value="1"/>
</dbReference>
<evidence type="ECO:0000256" key="4">
    <source>
        <dbReference type="ARBA" id="ARBA00023242"/>
    </source>
</evidence>
<feature type="region of interest" description="Disordered" evidence="6">
    <location>
        <begin position="465"/>
        <end position="491"/>
    </location>
</feature>
<feature type="compositionally biased region" description="Low complexity" evidence="6">
    <location>
        <begin position="186"/>
        <end position="201"/>
    </location>
</feature>
<sequence length="491" mass="55536">MSEHHRVAGGWATANPGNREDASGGAAWWPSGMNAVSAAEQQQQQQQQQAQQQQQNLHQHLMNQQQQLNQQQQQQAQQQQQQQHHQQQQHQQQQDIVRSTAAGTQQLFSYKMASSFQNPATTGTQSSPVSTSTPVGSCMRGGYDFRLGNAPGSGGGGVPGTPSAPPPGVQWWYPGGVMDAAAQNNLHQQLQSQQQQQQHLSPITTQTSTPPVMSPHQIQQLPQQNNLQQNNAQGLQRDNMPRGKDSKPRGRMTAYAFFVQTCRQEHKKKHPEEKIIFREFSKKCATRWKNCYVFWSCPTLFSKKPVLNRYKYGISTVEECYSGILVLSSEIALSIIAGMRETMSDKEKKRFHEMAEKDKKRYDAEMQNYTPPKGEKGRGKKRKHIKDHNAPKRSLSAFFWFCNDERGKVKMLNPEYGVGDIAKELGKKWSDADPETKSKYEAMAEKDKARYEREMTAYKKKMKDGAPVVVGAPPANTVKSDSEEEWKEDDE</sequence>
<proteinExistence type="inferred from homology"/>
<keyword evidence="9" id="KW-1185">Reference proteome</keyword>
<evidence type="ECO:0000256" key="6">
    <source>
        <dbReference type="SAM" id="MobiDB-lite"/>
    </source>
</evidence>
<dbReference type="InterPro" id="IPR036910">
    <property type="entry name" value="HMG_box_dom_sf"/>
</dbReference>
<evidence type="ECO:0000313" key="8">
    <source>
        <dbReference type="EMBL" id="KAF7438190.1"/>
    </source>
</evidence>
<organism evidence="8 9">
    <name type="scientific">Vespula pensylvanica</name>
    <name type="common">Western yellow jacket</name>
    <name type="synonym">Wasp</name>
    <dbReference type="NCBI Taxonomy" id="30213"/>
    <lineage>
        <taxon>Eukaryota</taxon>
        <taxon>Metazoa</taxon>
        <taxon>Ecdysozoa</taxon>
        <taxon>Arthropoda</taxon>
        <taxon>Hexapoda</taxon>
        <taxon>Insecta</taxon>
        <taxon>Pterygota</taxon>
        <taxon>Neoptera</taxon>
        <taxon>Endopterygota</taxon>
        <taxon>Hymenoptera</taxon>
        <taxon>Apocrita</taxon>
        <taxon>Aculeata</taxon>
        <taxon>Vespoidea</taxon>
        <taxon>Vespidae</taxon>
        <taxon>Vespinae</taxon>
        <taxon>Vespula</taxon>
    </lineage>
</organism>
<evidence type="ECO:0000259" key="7">
    <source>
        <dbReference type="PROSITE" id="PS50118"/>
    </source>
</evidence>
<dbReference type="FunFam" id="1.10.30.10:FF:000016">
    <property type="entry name" value="FACT complex subunit SSRP1"/>
    <property type="match status" value="1"/>
</dbReference>
<dbReference type="CDD" id="cd21978">
    <property type="entry name" value="HMG-box_HMGB_rpt1"/>
    <property type="match status" value="1"/>
</dbReference>
<feature type="compositionally biased region" description="Low complexity" evidence="6">
    <location>
        <begin position="217"/>
        <end position="236"/>
    </location>
</feature>
<dbReference type="PANTHER" id="PTHR48112">
    <property type="entry name" value="HIGH MOBILITY GROUP PROTEIN DSP1"/>
    <property type="match status" value="1"/>
</dbReference>
<dbReference type="SMART" id="SM00398">
    <property type="entry name" value="HMG"/>
    <property type="match status" value="2"/>
</dbReference>
<dbReference type="InterPro" id="IPR050342">
    <property type="entry name" value="HMGB"/>
</dbReference>
<evidence type="ECO:0000256" key="5">
    <source>
        <dbReference type="PROSITE-ProRule" id="PRU00267"/>
    </source>
</evidence>
<evidence type="ECO:0000256" key="2">
    <source>
        <dbReference type="ARBA" id="ARBA00008774"/>
    </source>
</evidence>
<name>A0A834PEJ2_VESPE</name>
<comment type="similarity">
    <text evidence="2">Belongs to the HMGB family.</text>
</comment>
<feature type="region of interest" description="Disordered" evidence="6">
    <location>
        <begin position="186"/>
        <end position="249"/>
    </location>
</feature>
<dbReference type="GO" id="GO:0003677">
    <property type="term" value="F:DNA binding"/>
    <property type="evidence" value="ECO:0007669"/>
    <property type="project" value="UniProtKB-UniRule"/>
</dbReference>
<protein>
    <recommendedName>
        <fullName evidence="7">HMG box domain-containing protein</fullName>
    </recommendedName>
</protein>
<dbReference type="GO" id="GO:0005634">
    <property type="term" value="C:nucleus"/>
    <property type="evidence" value="ECO:0007669"/>
    <property type="project" value="UniProtKB-SubCell"/>
</dbReference>
<comment type="subcellular location">
    <subcellularLocation>
        <location evidence="1">Nucleus</location>
    </subcellularLocation>
</comment>
<feature type="region of interest" description="Disordered" evidence="6">
    <location>
        <begin position="367"/>
        <end position="388"/>
    </location>
</feature>
<dbReference type="Gene3D" id="1.10.30.10">
    <property type="entry name" value="High mobility group box domain"/>
    <property type="match status" value="2"/>
</dbReference>
<dbReference type="PROSITE" id="PS50118">
    <property type="entry name" value="HMG_BOX_2"/>
    <property type="match status" value="2"/>
</dbReference>
<dbReference type="SUPFAM" id="SSF47095">
    <property type="entry name" value="HMG-box"/>
    <property type="match status" value="3"/>
</dbReference>
<dbReference type="Proteomes" id="UP000600918">
    <property type="component" value="Unassembled WGS sequence"/>
</dbReference>
<dbReference type="PANTHER" id="PTHR48112:SF32">
    <property type="entry name" value="HIGH MOBILITY GROUP PROTEIN B3"/>
    <property type="match status" value="1"/>
</dbReference>
<gene>
    <name evidence="8" type="ORF">H0235_000581</name>
</gene>
<accession>A0A834PEJ2</accession>
<feature type="compositionally biased region" description="Low complexity" evidence="6">
    <location>
        <begin position="41"/>
        <end position="94"/>
    </location>
</feature>
<dbReference type="PRINTS" id="PR00886">
    <property type="entry name" value="HIGHMOBLTY12"/>
</dbReference>
<evidence type="ECO:0000256" key="3">
    <source>
        <dbReference type="ARBA" id="ARBA00023125"/>
    </source>
</evidence>
<feature type="DNA-binding region" description="HMG box" evidence="5">
    <location>
        <begin position="391"/>
        <end position="459"/>
    </location>
</feature>
<keyword evidence="4 5" id="KW-0539">Nucleus</keyword>
<evidence type="ECO:0000256" key="1">
    <source>
        <dbReference type="ARBA" id="ARBA00004123"/>
    </source>
</evidence>
<feature type="compositionally biased region" description="Basic and acidic residues" evidence="6">
    <location>
        <begin position="239"/>
        <end position="248"/>
    </location>
</feature>
<feature type="compositionally biased region" description="Polar residues" evidence="6">
    <location>
        <begin position="202"/>
        <end position="211"/>
    </location>
</feature>
<keyword evidence="3 5" id="KW-0238">DNA-binding</keyword>
<reference evidence="8" key="1">
    <citation type="journal article" date="2020" name="G3 (Bethesda)">
        <title>High-Quality Assemblies for Three Invasive Social Wasps from the &lt;i&gt;Vespula&lt;/i&gt; Genus.</title>
        <authorList>
            <person name="Harrop T.W.R."/>
            <person name="Guhlin J."/>
            <person name="McLaughlin G.M."/>
            <person name="Permina E."/>
            <person name="Stockwell P."/>
            <person name="Gilligan J."/>
            <person name="Le Lec M.F."/>
            <person name="Gruber M.A.M."/>
            <person name="Quinn O."/>
            <person name="Lovegrove M."/>
            <person name="Duncan E.J."/>
            <person name="Remnant E.J."/>
            <person name="Van Eeckhoven J."/>
            <person name="Graham B."/>
            <person name="Knapp R.A."/>
            <person name="Langford K.W."/>
            <person name="Kronenberg Z."/>
            <person name="Press M.O."/>
            <person name="Eacker S.M."/>
            <person name="Wilson-Rankin E.E."/>
            <person name="Purcell J."/>
            <person name="Lester P.J."/>
            <person name="Dearden P.K."/>
        </authorList>
    </citation>
    <scope>NUCLEOTIDE SEQUENCE</scope>
    <source>
        <strain evidence="8">Volc-1</strain>
    </source>
</reference>
<feature type="compositionally biased region" description="Acidic residues" evidence="6">
    <location>
        <begin position="482"/>
        <end position="491"/>
    </location>
</feature>